<evidence type="ECO:0000256" key="2">
    <source>
        <dbReference type="ARBA" id="ARBA00006486"/>
    </source>
</evidence>
<dbReference type="PANTHER" id="PTHR43661:SF3">
    <property type="entry name" value="D-XYLONATE DEHYDRATASE YAGF-RELATED"/>
    <property type="match status" value="1"/>
</dbReference>
<name>A0A1F5YHK5_9BACT</name>
<proteinExistence type="inferred from homology"/>
<evidence type="ECO:0000259" key="17">
    <source>
        <dbReference type="Pfam" id="PF00920"/>
    </source>
</evidence>
<dbReference type="PANTHER" id="PTHR43661">
    <property type="entry name" value="D-XYLONATE DEHYDRATASE"/>
    <property type="match status" value="1"/>
</dbReference>
<evidence type="ECO:0000256" key="9">
    <source>
        <dbReference type="ARBA" id="ARBA00023239"/>
    </source>
</evidence>
<dbReference type="Proteomes" id="UP000178230">
    <property type="component" value="Unassembled WGS sequence"/>
</dbReference>
<keyword evidence="9" id="KW-0456">Lyase</keyword>
<keyword evidence="8" id="KW-0411">Iron-sulfur</keyword>
<dbReference type="GO" id="GO:0005829">
    <property type="term" value="C:cytosol"/>
    <property type="evidence" value="ECO:0007669"/>
    <property type="project" value="TreeGrafter"/>
</dbReference>
<dbReference type="GO" id="GO:0046872">
    <property type="term" value="F:metal ion binding"/>
    <property type="evidence" value="ECO:0007669"/>
    <property type="project" value="UniProtKB-KW"/>
</dbReference>
<dbReference type="Gene3D" id="3.50.30.80">
    <property type="entry name" value="IlvD/EDD C-terminal domain-like"/>
    <property type="match status" value="1"/>
</dbReference>
<protein>
    <recommendedName>
        <fullName evidence="14 16">Dihydroxy-acid dehydratase</fullName>
        <ecNumber evidence="14 16">4.2.1.9</ecNumber>
    </recommendedName>
</protein>
<dbReference type="PROSITE" id="PS00887">
    <property type="entry name" value="ILVD_EDD_2"/>
    <property type="match status" value="1"/>
</dbReference>
<feature type="domain" description="Dihydroxy-acid/6-phosphogluconate dehydratase N-terminal" evidence="17">
    <location>
        <begin position="1"/>
        <end position="277"/>
    </location>
</feature>
<comment type="similarity">
    <text evidence="2">Belongs to the IlvD/Edd family.</text>
</comment>
<dbReference type="GO" id="GO:0004160">
    <property type="term" value="F:dihydroxy-acid dehydratase activity"/>
    <property type="evidence" value="ECO:0007669"/>
    <property type="project" value="UniProtKB-UniRule"/>
</dbReference>
<keyword evidence="6" id="KW-0460">Magnesium</keyword>
<keyword evidence="4" id="KW-0001">2Fe-2S</keyword>
<dbReference type="UniPathway" id="UPA00049">
    <property type="reaction ID" value="UER00061"/>
</dbReference>
<dbReference type="UniPathway" id="UPA00047">
    <property type="reaction ID" value="UER00057"/>
</dbReference>
<dbReference type="InterPro" id="IPR042096">
    <property type="entry name" value="Dihydro-acid_dehy_C"/>
</dbReference>
<dbReference type="NCBIfam" id="TIGR00110">
    <property type="entry name" value="ilvD"/>
    <property type="match status" value="1"/>
</dbReference>
<evidence type="ECO:0000256" key="12">
    <source>
        <dbReference type="ARBA" id="ARBA00029436"/>
    </source>
</evidence>
<keyword evidence="7" id="KW-0408">Iron</keyword>
<feature type="non-terminal residue" evidence="19">
    <location>
        <position position="1"/>
    </location>
</feature>
<evidence type="ECO:0000259" key="18">
    <source>
        <dbReference type="Pfam" id="PF24877"/>
    </source>
</evidence>
<dbReference type="InterPro" id="IPR056740">
    <property type="entry name" value="ILV_EDD_C"/>
</dbReference>
<evidence type="ECO:0000256" key="7">
    <source>
        <dbReference type="ARBA" id="ARBA00023004"/>
    </source>
</evidence>
<evidence type="ECO:0000256" key="6">
    <source>
        <dbReference type="ARBA" id="ARBA00022842"/>
    </source>
</evidence>
<dbReference type="SUPFAM" id="SSF52016">
    <property type="entry name" value="LeuD/IlvD-like"/>
    <property type="match status" value="1"/>
</dbReference>
<evidence type="ECO:0000313" key="19">
    <source>
        <dbReference type="EMBL" id="OGF99351.1"/>
    </source>
</evidence>
<evidence type="ECO:0000256" key="14">
    <source>
        <dbReference type="ARBA" id="ARBA00029490"/>
    </source>
</evidence>
<dbReference type="InterPro" id="IPR000581">
    <property type="entry name" value="ILV_EDD_N"/>
</dbReference>
<gene>
    <name evidence="19" type="ORF">A2Y99_04880</name>
</gene>
<evidence type="ECO:0000256" key="15">
    <source>
        <dbReference type="ARBA" id="ARBA00034078"/>
    </source>
</evidence>
<evidence type="ECO:0000256" key="3">
    <source>
        <dbReference type="ARBA" id="ARBA00022605"/>
    </source>
</evidence>
<comment type="pathway">
    <text evidence="13">Amino-acid biosynthesis; L-isoleucine biosynthesis; L-isoleucine from 2-oxobutanoate: step 3/4.</text>
</comment>
<evidence type="ECO:0000313" key="20">
    <source>
        <dbReference type="Proteomes" id="UP000178230"/>
    </source>
</evidence>
<dbReference type="InterPro" id="IPR020558">
    <property type="entry name" value="DiOHA_6PGluconate_deHydtase_CS"/>
</dbReference>
<dbReference type="GO" id="GO:0009097">
    <property type="term" value="P:isoleucine biosynthetic process"/>
    <property type="evidence" value="ECO:0007669"/>
    <property type="project" value="UniProtKB-UniPathway"/>
</dbReference>
<dbReference type="InterPro" id="IPR004404">
    <property type="entry name" value="DihydroxyA_deHydtase"/>
</dbReference>
<reference evidence="19 20" key="1">
    <citation type="journal article" date="2016" name="Nat. Commun.">
        <title>Thousands of microbial genomes shed light on interconnected biogeochemical processes in an aquifer system.</title>
        <authorList>
            <person name="Anantharaman K."/>
            <person name="Brown C.T."/>
            <person name="Hug L.A."/>
            <person name="Sharon I."/>
            <person name="Castelle C.J."/>
            <person name="Probst A.J."/>
            <person name="Thomas B.C."/>
            <person name="Singh A."/>
            <person name="Wilkins M.J."/>
            <person name="Karaoz U."/>
            <person name="Brodie E.L."/>
            <person name="Williams K.H."/>
            <person name="Hubbard S.S."/>
            <person name="Banfield J.F."/>
        </authorList>
    </citation>
    <scope>NUCLEOTIDE SEQUENCE [LARGE SCALE GENOMIC DNA]</scope>
</reference>
<dbReference type="FunFam" id="3.50.30.80:FF:000001">
    <property type="entry name" value="Dihydroxy-acid dehydratase"/>
    <property type="match status" value="1"/>
</dbReference>
<evidence type="ECO:0000256" key="5">
    <source>
        <dbReference type="ARBA" id="ARBA00022723"/>
    </source>
</evidence>
<dbReference type="Pfam" id="PF00920">
    <property type="entry name" value="ILVD_EDD_N"/>
    <property type="match status" value="1"/>
</dbReference>
<dbReference type="InterPro" id="IPR037237">
    <property type="entry name" value="IlvD/EDD_N"/>
</dbReference>
<keyword evidence="3" id="KW-0028">Amino-acid biosynthesis</keyword>
<evidence type="ECO:0000256" key="16">
    <source>
        <dbReference type="NCBIfam" id="TIGR00110"/>
    </source>
</evidence>
<organism evidence="19 20">
    <name type="scientific">Candidatus Gottesmanbacteria bacterium RBG_13_37_7</name>
    <dbReference type="NCBI Taxonomy" id="1798369"/>
    <lineage>
        <taxon>Bacteria</taxon>
        <taxon>Candidatus Gottesmaniibacteriota</taxon>
    </lineage>
</organism>
<evidence type="ECO:0000256" key="1">
    <source>
        <dbReference type="ARBA" id="ARBA00001946"/>
    </source>
</evidence>
<evidence type="ECO:0000256" key="11">
    <source>
        <dbReference type="ARBA" id="ARBA00029304"/>
    </source>
</evidence>
<dbReference type="NCBIfam" id="NF002068">
    <property type="entry name" value="PRK00911.1"/>
    <property type="match status" value="1"/>
</dbReference>
<keyword evidence="10" id="KW-0100">Branched-chain amino acid biosynthesis</keyword>
<dbReference type="Pfam" id="PF24877">
    <property type="entry name" value="ILV_EDD_C"/>
    <property type="match status" value="1"/>
</dbReference>
<dbReference type="EC" id="4.2.1.9" evidence="14 16"/>
<comment type="caution">
    <text evidence="19">The sequence shown here is derived from an EMBL/GenBank/DDBJ whole genome shotgun (WGS) entry which is preliminary data.</text>
</comment>
<dbReference type="GO" id="GO:0051537">
    <property type="term" value="F:2 iron, 2 sulfur cluster binding"/>
    <property type="evidence" value="ECO:0007669"/>
    <property type="project" value="UniProtKB-KW"/>
</dbReference>
<evidence type="ECO:0000256" key="13">
    <source>
        <dbReference type="ARBA" id="ARBA00029437"/>
    </source>
</evidence>
<dbReference type="EMBL" id="MFIY01000056">
    <property type="protein sequence ID" value="OGF99351.1"/>
    <property type="molecule type" value="Genomic_DNA"/>
</dbReference>
<comment type="cofactor">
    <cofactor evidence="15">
        <name>[2Fe-2S] cluster</name>
        <dbReference type="ChEBI" id="CHEBI:190135"/>
    </cofactor>
</comment>
<dbReference type="AlphaFoldDB" id="A0A1F5YHK5"/>
<sequence>TIAICDGIAMGHTGMKYSLPSRELIADSVESMIQAHRFDGMVCIPNCDKIVPGMLMAAVRLNIPAVFVSGGPMRTGKLKNGKSIDLISVFEGVGSFKKGLINQKELSELERCACPGCGACAGLFTANSMNCLTEALGLSLPGNGTFPADSEKRKMLFREAGRQIIYLVKNDIKPRSIINEKSIDNAFRLDMAMGGSTNTILHLLAIAGEAGINYPLRKIDDLSHEIPCLCKISPSSCLHMEDLGKAGGVSVIIKELVRIGKFDDRQKSVTGKTVGENCRKAVPPDNKVIKDNNHAYSQDGGLAILFGNFAPHGAVVKTAGISNSKKRFSGPVRVFDSMEEANKAILSGKIRKGDAVVVRYEGPKGGPGMQEMLSPTANIMGMGLGEDIALITDGRFSGGTRGFCIGHVTPEAADGGPMALVKDGDIIKIDIDKRKISLELSNDEMKRRKLKLPKFAAKIKSGWLARYAGLVTSADKGAILTNETGN</sequence>
<evidence type="ECO:0000256" key="8">
    <source>
        <dbReference type="ARBA" id="ARBA00023014"/>
    </source>
</evidence>
<accession>A0A1F5YHK5</accession>
<dbReference type="GO" id="GO:0009099">
    <property type="term" value="P:L-valine biosynthetic process"/>
    <property type="evidence" value="ECO:0007669"/>
    <property type="project" value="UniProtKB-UniPathway"/>
</dbReference>
<keyword evidence="5" id="KW-0479">Metal-binding</keyword>
<dbReference type="SUPFAM" id="SSF143975">
    <property type="entry name" value="IlvD/EDD N-terminal domain-like"/>
    <property type="match status" value="1"/>
</dbReference>
<feature type="domain" description="Dihydroxy-acid/6-phosphogluconate dehydratase C-terminal" evidence="18">
    <location>
        <begin position="287"/>
        <end position="478"/>
    </location>
</feature>
<comment type="cofactor">
    <cofactor evidence="1">
        <name>Mg(2+)</name>
        <dbReference type="ChEBI" id="CHEBI:18420"/>
    </cofactor>
</comment>
<dbReference type="PROSITE" id="PS00886">
    <property type="entry name" value="ILVD_EDD_1"/>
    <property type="match status" value="1"/>
</dbReference>
<comment type="pathway">
    <text evidence="12">Amino-acid biosynthesis; L-valine biosynthesis; L-valine from pyruvate: step 3/4.</text>
</comment>
<comment type="catalytic activity">
    <reaction evidence="11">
        <text>(2R)-2,3-dihydroxy-3-methylbutanoate = 3-methyl-2-oxobutanoate + H2O</text>
        <dbReference type="Rhea" id="RHEA:24809"/>
        <dbReference type="ChEBI" id="CHEBI:11851"/>
        <dbReference type="ChEBI" id="CHEBI:15377"/>
        <dbReference type="ChEBI" id="CHEBI:49072"/>
        <dbReference type="EC" id="4.2.1.9"/>
    </reaction>
    <physiologicalReaction direction="left-to-right" evidence="11">
        <dbReference type="Rhea" id="RHEA:24810"/>
    </physiologicalReaction>
</comment>
<evidence type="ECO:0000256" key="10">
    <source>
        <dbReference type="ARBA" id="ARBA00023304"/>
    </source>
</evidence>
<evidence type="ECO:0000256" key="4">
    <source>
        <dbReference type="ARBA" id="ARBA00022714"/>
    </source>
</evidence>